<name>D3EZD0_CONWI</name>
<accession>D3EZD0</accession>
<keyword evidence="1" id="KW-0732">Signal</keyword>
<keyword evidence="3" id="KW-0449">Lipoprotein</keyword>
<feature type="chain" id="PRO_5039551064" evidence="1">
    <location>
        <begin position="34"/>
        <end position="328"/>
    </location>
</feature>
<dbReference type="Gene3D" id="2.40.40.10">
    <property type="entry name" value="RlpA-like domain"/>
    <property type="match status" value="1"/>
</dbReference>
<dbReference type="eggNOG" id="COG0797">
    <property type="taxonomic scope" value="Bacteria"/>
</dbReference>
<evidence type="ECO:0000256" key="1">
    <source>
        <dbReference type="SAM" id="SignalP"/>
    </source>
</evidence>
<dbReference type="EMBL" id="CP001854">
    <property type="protein sequence ID" value="ADB51895.1"/>
    <property type="molecule type" value="Genomic_DNA"/>
</dbReference>
<reference evidence="4" key="2">
    <citation type="submission" date="2010-01" db="EMBL/GenBank/DDBJ databases">
        <title>The complete genome of Conexibacter woesei DSM 14684.</title>
        <authorList>
            <consortium name="US DOE Joint Genome Institute (JGI-PGF)"/>
            <person name="Lucas S."/>
            <person name="Copeland A."/>
            <person name="Lapidus A."/>
            <person name="Glavina del Rio T."/>
            <person name="Dalin E."/>
            <person name="Tice H."/>
            <person name="Bruce D."/>
            <person name="Goodwin L."/>
            <person name="Pitluck S."/>
            <person name="Kyrpides N."/>
            <person name="Mavromatis K."/>
            <person name="Ivanova N."/>
            <person name="Mikhailova N."/>
            <person name="Chertkov O."/>
            <person name="Brettin T."/>
            <person name="Detter J.C."/>
            <person name="Han C."/>
            <person name="Larimer F."/>
            <person name="Land M."/>
            <person name="Hauser L."/>
            <person name="Markowitz V."/>
            <person name="Cheng J.-F."/>
            <person name="Hugenholtz P."/>
            <person name="Woyke T."/>
            <person name="Wu D."/>
            <person name="Pukall R."/>
            <person name="Steenblock K."/>
            <person name="Schneider S."/>
            <person name="Klenk H.-P."/>
            <person name="Eisen J.A."/>
        </authorList>
    </citation>
    <scope>NUCLEOTIDE SEQUENCE [LARGE SCALE GENOMIC DNA]</scope>
    <source>
        <strain evidence="4">DSM 14684 / CIP 108061 / JCM 11494 / NBRC 100937 / ID131577</strain>
    </source>
</reference>
<dbReference type="Proteomes" id="UP000008229">
    <property type="component" value="Chromosome"/>
</dbReference>
<dbReference type="CDD" id="cd22268">
    <property type="entry name" value="DPBB_RlpA-like"/>
    <property type="match status" value="1"/>
</dbReference>
<dbReference type="PANTHER" id="PTHR34183:SF8">
    <property type="entry name" value="ENDOLYTIC PEPTIDOGLYCAN TRANSGLYCOSYLASE RLPA-RELATED"/>
    <property type="match status" value="1"/>
</dbReference>
<dbReference type="AlphaFoldDB" id="D3EZD0"/>
<evidence type="ECO:0000259" key="2">
    <source>
        <dbReference type="Pfam" id="PF03330"/>
    </source>
</evidence>
<keyword evidence="4" id="KW-1185">Reference proteome</keyword>
<dbReference type="STRING" id="469383.Cwoe_3477"/>
<evidence type="ECO:0000313" key="4">
    <source>
        <dbReference type="Proteomes" id="UP000008229"/>
    </source>
</evidence>
<dbReference type="KEGG" id="cwo:Cwoe_3477"/>
<feature type="signal peptide" evidence="1">
    <location>
        <begin position="1"/>
        <end position="33"/>
    </location>
</feature>
<reference evidence="3 4" key="1">
    <citation type="journal article" date="2010" name="Stand. Genomic Sci.">
        <title>Complete genome sequence of Conexibacter woesei type strain (ID131577).</title>
        <authorList>
            <person name="Pukall R."/>
            <person name="Lapidus A."/>
            <person name="Glavina Del Rio T."/>
            <person name="Copeland A."/>
            <person name="Tice H."/>
            <person name="Cheng J.-F."/>
            <person name="Lucas S."/>
            <person name="Chen F."/>
            <person name="Nolan M."/>
            <person name="Bruce D."/>
            <person name="Goodwin L."/>
            <person name="Pitluck S."/>
            <person name="Mavromatis K."/>
            <person name="Ivanova N."/>
            <person name="Ovchinnikova G."/>
            <person name="Pati A."/>
            <person name="Chen A."/>
            <person name="Palaniappan K."/>
            <person name="Land M."/>
            <person name="Hauser L."/>
            <person name="Chang Y.-J."/>
            <person name="Jeffries C.D."/>
            <person name="Chain P."/>
            <person name="Meincke L."/>
            <person name="Sims D."/>
            <person name="Brettin T."/>
            <person name="Detter J.C."/>
            <person name="Rohde M."/>
            <person name="Goeker M."/>
            <person name="Bristow J."/>
            <person name="Eisen J.A."/>
            <person name="Markowitz V."/>
            <person name="Kyrpides N.C."/>
            <person name="Klenk H.-P."/>
            <person name="Hugenholtz P."/>
        </authorList>
    </citation>
    <scope>NUCLEOTIDE SEQUENCE [LARGE SCALE GENOMIC DNA]</scope>
    <source>
        <strain evidence="4">DSM 14684 / CIP 108061 / JCM 11494 / NBRC 100937 / ID131577</strain>
    </source>
</reference>
<sequence precursor="true">MRSQLPLRVRPRHVAAGALAVGTTLSATALAVAAGGAPAPVAHAPAAAAAPAAAPTARLKDRRLRYGQDVVVHGRIAAGAHDGSVALQYAPAGRRWRAIETARVRPDGRYRLAAELRATGKVRVVAASASAAAEAAQSASRASRVAVAGQLVVKRRSHDTRTGGAVRVRGVLLPRTRGHQVTVEGNVGGRWRAVGRAVTRADGHFSARVVAQRLGTTKLRVRSAGTKANAGTVAHAGSVRGYRASLASWYGIYGGPLACGGTLGYSQMGVAHKSLPCGTKVTIRYGGRQVTVPVIDRGPYVGAREWDLTGATARALGFDGVGTVWTTV</sequence>
<dbReference type="InterPro" id="IPR036908">
    <property type="entry name" value="RlpA-like_sf"/>
</dbReference>
<dbReference type="Pfam" id="PF03330">
    <property type="entry name" value="DPBB_1"/>
    <property type="match status" value="1"/>
</dbReference>
<feature type="domain" description="RlpA-like protein double-psi beta-barrel" evidence="2">
    <location>
        <begin position="246"/>
        <end position="324"/>
    </location>
</feature>
<dbReference type="RefSeq" id="WP_012934946.1">
    <property type="nucleotide sequence ID" value="NC_013739.1"/>
</dbReference>
<dbReference type="SUPFAM" id="SSF50685">
    <property type="entry name" value="Barwin-like endoglucanases"/>
    <property type="match status" value="1"/>
</dbReference>
<proteinExistence type="predicted"/>
<organism evidence="3 4">
    <name type="scientific">Conexibacter woesei (strain DSM 14684 / CCUG 47730 / CIP 108061 / JCM 11494 / NBRC 100937 / ID131577)</name>
    <dbReference type="NCBI Taxonomy" id="469383"/>
    <lineage>
        <taxon>Bacteria</taxon>
        <taxon>Bacillati</taxon>
        <taxon>Actinomycetota</taxon>
        <taxon>Thermoleophilia</taxon>
        <taxon>Solirubrobacterales</taxon>
        <taxon>Conexibacteraceae</taxon>
        <taxon>Conexibacter</taxon>
    </lineage>
</organism>
<dbReference type="InterPro" id="IPR009009">
    <property type="entry name" value="RlpA-like_DPBB"/>
</dbReference>
<dbReference type="HOGENOM" id="CLU_846524_0_0_11"/>
<gene>
    <name evidence="3" type="ordered locus">Cwoe_3477</name>
</gene>
<protein>
    <submittedName>
        <fullName evidence="3">Rare lipoprotein A</fullName>
    </submittedName>
</protein>
<evidence type="ECO:0000313" key="3">
    <source>
        <dbReference type="EMBL" id="ADB51895.1"/>
    </source>
</evidence>
<dbReference type="PANTHER" id="PTHR34183">
    <property type="entry name" value="ENDOLYTIC PEPTIDOGLYCAN TRANSGLYCOSYLASE RLPA"/>
    <property type="match status" value="1"/>
</dbReference>